<reference evidence="2 3" key="1">
    <citation type="journal article" date="2017" name="ISME J.">
        <title>Unveiling bifidobacterial biogeography across the mammalian branch of the tree of life.</title>
        <authorList>
            <person name="Milani C."/>
            <person name="Mangifesta M."/>
            <person name="Mancabelli L."/>
            <person name="Lugli G.A."/>
            <person name="James K."/>
            <person name="Duranti S."/>
            <person name="Turroni F."/>
            <person name="Ferrario C."/>
            <person name="Ossiprandi M.C."/>
            <person name="van Sinderen D."/>
            <person name="Ventura M."/>
        </authorList>
    </citation>
    <scope>NUCLEOTIDE SEQUENCE [LARGE SCALE GENOMIC DNA]</scope>
    <source>
        <strain evidence="3">Ham19E</strain>
    </source>
</reference>
<dbReference type="AlphaFoldDB" id="A0A2A2EJ46"/>
<dbReference type="Gene3D" id="3.90.550.10">
    <property type="entry name" value="Spore Coat Polysaccharide Biosynthesis Protein SpsA, Chain A"/>
    <property type="match status" value="1"/>
</dbReference>
<comment type="caution">
    <text evidence="2">The sequence shown here is derived from an EMBL/GenBank/DDBJ whole genome shotgun (WGS) entry which is preliminary data.</text>
</comment>
<dbReference type="Pfam" id="PF00535">
    <property type="entry name" value="Glycos_transf_2"/>
    <property type="match status" value="1"/>
</dbReference>
<sequence>MVIATPSTSSEISRTPQRARERSVDIIIILYEQGIEEITSLEYFLNSPTVHGVYIRDNSSHPHKVSATLHNRDLIHYRWMGGNVGLPKAYNNAVAECDAPFICIMDDDTAVPDDFLEKASAYFIDEPAVYLPLVRTQRELISPHLQFGYRVQVIADGDFSDATHMSGINSGMILARDVFTTVRYDESLFLDEVDHELMVRVHEHGIPIIVMDDIVLHQSFSYDSNNMQADIHRFHIWKQDTRTYYAMFGKDGKRAASIRIRARRRNLIRKYKSLRFLFI</sequence>
<dbReference type="InterPro" id="IPR001173">
    <property type="entry name" value="Glyco_trans_2-like"/>
</dbReference>
<evidence type="ECO:0000313" key="3">
    <source>
        <dbReference type="Proteomes" id="UP000218399"/>
    </source>
</evidence>
<evidence type="ECO:0000259" key="1">
    <source>
        <dbReference type="Pfam" id="PF00535"/>
    </source>
</evidence>
<protein>
    <submittedName>
        <fullName evidence="2">Glycosyl transferase family 2</fullName>
    </submittedName>
</protein>
<organism evidence="2 3">
    <name type="scientific">Bifidobacterium criceti</name>
    <dbReference type="NCBI Taxonomy" id="1960969"/>
    <lineage>
        <taxon>Bacteria</taxon>
        <taxon>Bacillati</taxon>
        <taxon>Actinomycetota</taxon>
        <taxon>Actinomycetes</taxon>
        <taxon>Bifidobacteriales</taxon>
        <taxon>Bifidobacteriaceae</taxon>
        <taxon>Bifidobacterium</taxon>
    </lineage>
</organism>
<accession>A0A2A2EJ46</accession>
<feature type="domain" description="Glycosyltransferase 2-like" evidence="1">
    <location>
        <begin position="56"/>
        <end position="135"/>
    </location>
</feature>
<dbReference type="InterPro" id="IPR029044">
    <property type="entry name" value="Nucleotide-diphossugar_trans"/>
</dbReference>
<dbReference type="EMBL" id="MVOH01000002">
    <property type="protein sequence ID" value="PAU68970.1"/>
    <property type="molecule type" value="Genomic_DNA"/>
</dbReference>
<gene>
    <name evidence="2" type="ORF">B1526_0163</name>
</gene>
<name>A0A2A2EJ46_9BIFI</name>
<keyword evidence="3" id="KW-1185">Reference proteome</keyword>
<dbReference type="SUPFAM" id="SSF53448">
    <property type="entry name" value="Nucleotide-diphospho-sugar transferases"/>
    <property type="match status" value="1"/>
</dbReference>
<dbReference type="GO" id="GO:0016740">
    <property type="term" value="F:transferase activity"/>
    <property type="evidence" value="ECO:0007669"/>
    <property type="project" value="UniProtKB-KW"/>
</dbReference>
<dbReference type="Proteomes" id="UP000218399">
    <property type="component" value="Unassembled WGS sequence"/>
</dbReference>
<dbReference type="OrthoDB" id="9771846at2"/>
<proteinExistence type="predicted"/>
<dbReference type="RefSeq" id="WP_095614236.1">
    <property type="nucleotide sequence ID" value="NZ_MVOH01000002.1"/>
</dbReference>
<keyword evidence="2" id="KW-0808">Transferase</keyword>
<evidence type="ECO:0000313" key="2">
    <source>
        <dbReference type="EMBL" id="PAU68970.1"/>
    </source>
</evidence>